<reference evidence="3 4" key="1">
    <citation type="journal article" date="2015" name="Genome Announc.">
        <title>Genome Sequence of a Sulfate-Reducing Thermophilic Bacterium, Thermodesulfobacterium commune DSM 2178T (Phylum Thermodesulfobacteria).</title>
        <authorList>
            <person name="Bhatnagar S."/>
            <person name="Badger J.H."/>
            <person name="Madupu R."/>
            <person name="Khouri H.M."/>
            <person name="O'Connor E.M."/>
            <person name="Robb F.T."/>
            <person name="Ward N.L."/>
            <person name="Eisen J.A."/>
        </authorList>
    </citation>
    <scope>NUCLEOTIDE SEQUENCE [LARGE SCALE GENOMIC DNA]</scope>
    <source>
        <strain evidence="3 4">DSM 2178</strain>
    </source>
</reference>
<dbReference type="InterPro" id="IPR014729">
    <property type="entry name" value="Rossmann-like_a/b/a_fold"/>
</dbReference>
<dbReference type="Proteomes" id="UP000028481">
    <property type="component" value="Chromosome"/>
</dbReference>
<name>A0A075WRU5_9BACT</name>
<dbReference type="OrthoDB" id="9794782at2"/>
<gene>
    <name evidence="3" type="ORF">HL41_02455</name>
</gene>
<accession>A0A075WRU5</accession>
<dbReference type="Pfam" id="PF00582">
    <property type="entry name" value="Usp"/>
    <property type="match status" value="1"/>
</dbReference>
<dbReference type="AlphaFoldDB" id="A0A075WRU5"/>
<dbReference type="EMBL" id="CP008796">
    <property type="protein sequence ID" value="AIH03745.1"/>
    <property type="molecule type" value="Genomic_DNA"/>
</dbReference>
<organism evidence="3 4">
    <name type="scientific">Thermodesulfobacterium commune DSM 2178</name>
    <dbReference type="NCBI Taxonomy" id="289377"/>
    <lineage>
        <taxon>Bacteria</taxon>
        <taxon>Pseudomonadati</taxon>
        <taxon>Thermodesulfobacteriota</taxon>
        <taxon>Thermodesulfobacteria</taxon>
        <taxon>Thermodesulfobacteriales</taxon>
        <taxon>Thermodesulfobacteriaceae</taxon>
        <taxon>Thermodesulfobacterium</taxon>
    </lineage>
</organism>
<sequence>MSLTIALAIDFKKLTPNVITSGLFLADHLPEVSNIILFHAIEYFLTPPAYLQPYLEKEKQKLDQDLKELVSSYLDEKFKKRFTFQTKVILGNFWYSLTNFIEQVKPFVVVLGYVPHFLKVPTAEKMIERLNCNFLVVKETSLTKIQRLGCLIDFSETSESCLKMASLLSKKNVLEISSLNVIQPPDFLKKTVLNNDPIKEELEQRYTLWNKLIAKFSDEQEFVQKIKFEVTVGNRLEKIEEFVKNQAIDLLIMGKKGKMVQKGLGSIAREVVRRIEIPMLIVDQVFL</sequence>
<dbReference type="KEGG" id="tcm:HL41_02455"/>
<evidence type="ECO:0000313" key="4">
    <source>
        <dbReference type="Proteomes" id="UP000028481"/>
    </source>
</evidence>
<proteinExistence type="inferred from homology"/>
<dbReference type="Gene3D" id="3.40.50.620">
    <property type="entry name" value="HUPs"/>
    <property type="match status" value="2"/>
</dbReference>
<dbReference type="SUPFAM" id="SSF52402">
    <property type="entry name" value="Adenine nucleotide alpha hydrolases-like"/>
    <property type="match status" value="2"/>
</dbReference>
<dbReference type="InterPro" id="IPR006016">
    <property type="entry name" value="UspA"/>
</dbReference>
<evidence type="ECO:0000259" key="2">
    <source>
        <dbReference type="Pfam" id="PF00582"/>
    </source>
</evidence>
<dbReference type="HOGENOM" id="CLU_969541_0_0_0"/>
<dbReference type="PANTHER" id="PTHR46268:SF6">
    <property type="entry name" value="UNIVERSAL STRESS PROTEIN UP12"/>
    <property type="match status" value="1"/>
</dbReference>
<comment type="similarity">
    <text evidence="1">Belongs to the universal stress protein A family.</text>
</comment>
<protein>
    <recommendedName>
        <fullName evidence="2">UspA domain-containing protein</fullName>
    </recommendedName>
</protein>
<keyword evidence="4" id="KW-1185">Reference proteome</keyword>
<dbReference type="STRING" id="289377.HL41_02455"/>
<dbReference type="RefSeq" id="WP_001300331.1">
    <property type="nucleotide sequence ID" value="NZ_CP008796.1"/>
</dbReference>
<dbReference type="PaxDb" id="289377-HL41_02455"/>
<evidence type="ECO:0000313" key="3">
    <source>
        <dbReference type="EMBL" id="AIH03745.1"/>
    </source>
</evidence>
<dbReference type="CDD" id="cd00293">
    <property type="entry name" value="USP-like"/>
    <property type="match status" value="1"/>
</dbReference>
<evidence type="ECO:0000256" key="1">
    <source>
        <dbReference type="ARBA" id="ARBA00008791"/>
    </source>
</evidence>
<dbReference type="PANTHER" id="PTHR46268">
    <property type="entry name" value="STRESS RESPONSE PROTEIN NHAX"/>
    <property type="match status" value="1"/>
</dbReference>
<dbReference type="eggNOG" id="COG0589">
    <property type="taxonomic scope" value="Bacteria"/>
</dbReference>
<feature type="domain" description="UspA" evidence="2">
    <location>
        <begin position="146"/>
        <end position="282"/>
    </location>
</feature>